<name>A0A9P5XV73_9AGAR</name>
<dbReference type="AlphaFoldDB" id="A0A9P5XV73"/>
<evidence type="ECO:0000313" key="2">
    <source>
        <dbReference type="EMBL" id="KAF9457425.1"/>
    </source>
</evidence>
<accession>A0A9P5XV73</accession>
<dbReference type="EMBL" id="MU150372">
    <property type="protein sequence ID" value="KAF9457425.1"/>
    <property type="molecule type" value="Genomic_DNA"/>
</dbReference>
<dbReference type="Proteomes" id="UP000807353">
    <property type="component" value="Unassembled WGS sequence"/>
</dbReference>
<keyword evidence="3" id="KW-1185">Reference proteome</keyword>
<protein>
    <submittedName>
        <fullName evidence="2">Uncharacterized protein</fullName>
    </submittedName>
</protein>
<evidence type="ECO:0000256" key="1">
    <source>
        <dbReference type="SAM" id="MobiDB-lite"/>
    </source>
</evidence>
<reference evidence="2" key="1">
    <citation type="submission" date="2020-11" db="EMBL/GenBank/DDBJ databases">
        <authorList>
            <consortium name="DOE Joint Genome Institute"/>
            <person name="Ahrendt S."/>
            <person name="Riley R."/>
            <person name="Andreopoulos W."/>
            <person name="Labutti K."/>
            <person name="Pangilinan J."/>
            <person name="Ruiz-Duenas F.J."/>
            <person name="Barrasa J.M."/>
            <person name="Sanchez-Garcia M."/>
            <person name="Camarero S."/>
            <person name="Miyauchi S."/>
            <person name="Serrano A."/>
            <person name="Linde D."/>
            <person name="Babiker R."/>
            <person name="Drula E."/>
            <person name="Ayuso-Fernandez I."/>
            <person name="Pacheco R."/>
            <person name="Padilla G."/>
            <person name="Ferreira P."/>
            <person name="Barriuso J."/>
            <person name="Kellner H."/>
            <person name="Castanera R."/>
            <person name="Alfaro M."/>
            <person name="Ramirez L."/>
            <person name="Pisabarro A.G."/>
            <person name="Kuo A."/>
            <person name="Tritt A."/>
            <person name="Lipzen A."/>
            <person name="He G."/>
            <person name="Yan M."/>
            <person name="Ng V."/>
            <person name="Cullen D."/>
            <person name="Martin F."/>
            <person name="Rosso M.-N."/>
            <person name="Henrissat B."/>
            <person name="Hibbett D."/>
            <person name="Martinez A.T."/>
            <person name="Grigoriev I.V."/>
        </authorList>
    </citation>
    <scope>NUCLEOTIDE SEQUENCE</scope>
    <source>
        <strain evidence="2">CBS 247.69</strain>
    </source>
</reference>
<organism evidence="2 3">
    <name type="scientific">Collybia nuda</name>
    <dbReference type="NCBI Taxonomy" id="64659"/>
    <lineage>
        <taxon>Eukaryota</taxon>
        <taxon>Fungi</taxon>
        <taxon>Dikarya</taxon>
        <taxon>Basidiomycota</taxon>
        <taxon>Agaricomycotina</taxon>
        <taxon>Agaricomycetes</taxon>
        <taxon>Agaricomycetidae</taxon>
        <taxon>Agaricales</taxon>
        <taxon>Tricholomatineae</taxon>
        <taxon>Clitocybaceae</taxon>
        <taxon>Collybia</taxon>
    </lineage>
</organism>
<comment type="caution">
    <text evidence="2">The sequence shown here is derived from an EMBL/GenBank/DDBJ whole genome shotgun (WGS) entry which is preliminary data.</text>
</comment>
<feature type="region of interest" description="Disordered" evidence="1">
    <location>
        <begin position="1"/>
        <end position="20"/>
    </location>
</feature>
<sequence length="228" mass="24290">MAIRDAGRGQVPHQPHDQNTNWGILFFHKGGETVAGHEPTVYPFPSSSSGSQSTIVDAADVRISWAGSFWILGPSSCNSTAQSKKTSSAGHSLAFEVTSAASVYLTLSARNVVYIITVDGRSSTYTETSALDDCKLTWSSGIINTRTSIDITVEGSATSPFDKRRQTSGDWSFEFHNFLMSIPGSSATANSIGPSISTVPGNAAACFKAQPALYKGLLTVFVVFFSLF</sequence>
<gene>
    <name evidence="2" type="ORF">BDZ94DRAFT_1314228</name>
</gene>
<proteinExistence type="predicted"/>
<dbReference type="OrthoDB" id="5358959at2759"/>
<evidence type="ECO:0000313" key="3">
    <source>
        <dbReference type="Proteomes" id="UP000807353"/>
    </source>
</evidence>